<gene>
    <name evidence="1" type="ORF">AKJ49_00890</name>
</gene>
<dbReference type="EMBL" id="LHYC01000017">
    <property type="protein sequence ID" value="KXB05402.1"/>
    <property type="molecule type" value="Genomic_DNA"/>
</dbReference>
<sequence>MWLLYTEKQEKTKSFEKDDLDVTVHLALYTEDKEEVPRGEHKRYWHDSIKSILATHGRKGKGSS</sequence>
<dbReference type="AlphaFoldDB" id="A0A133VG34"/>
<keyword evidence="2" id="KW-1185">Reference proteome</keyword>
<protein>
    <submittedName>
        <fullName evidence="1">Uncharacterized protein</fullName>
    </submittedName>
</protein>
<reference evidence="1 2" key="1">
    <citation type="journal article" date="2016" name="Sci. Rep.">
        <title>Metabolic traits of an uncultured archaeal lineage -MSBL1- from brine pools of the Red Sea.</title>
        <authorList>
            <person name="Mwirichia R."/>
            <person name="Alam I."/>
            <person name="Rashid M."/>
            <person name="Vinu M."/>
            <person name="Ba-Alawi W."/>
            <person name="Anthony Kamau A."/>
            <person name="Kamanda Ngugi D."/>
            <person name="Goker M."/>
            <person name="Klenk H.P."/>
            <person name="Bajic V."/>
            <person name="Stingl U."/>
        </authorList>
    </citation>
    <scope>NUCLEOTIDE SEQUENCE [LARGE SCALE GENOMIC DNA]</scope>
    <source>
        <strain evidence="1">SCGC-AAA382A03</strain>
    </source>
</reference>
<evidence type="ECO:0000313" key="2">
    <source>
        <dbReference type="Proteomes" id="UP000070549"/>
    </source>
</evidence>
<proteinExistence type="predicted"/>
<accession>A0A133VG34</accession>
<evidence type="ECO:0000313" key="1">
    <source>
        <dbReference type="EMBL" id="KXB05402.1"/>
    </source>
</evidence>
<comment type="caution">
    <text evidence="1">The sequence shown here is derived from an EMBL/GenBank/DDBJ whole genome shotgun (WGS) entry which is preliminary data.</text>
</comment>
<name>A0A133VG34_9EURY</name>
<organism evidence="1 2">
    <name type="scientific">candidate division MSBL1 archaeon SCGC-AAA382A03</name>
    <dbReference type="NCBI Taxonomy" id="1698278"/>
    <lineage>
        <taxon>Archaea</taxon>
        <taxon>Methanobacteriati</taxon>
        <taxon>Methanobacteriota</taxon>
        <taxon>candidate division MSBL1</taxon>
    </lineage>
</organism>
<dbReference type="Proteomes" id="UP000070549">
    <property type="component" value="Unassembled WGS sequence"/>
</dbReference>